<dbReference type="Proteomes" id="UP000555828">
    <property type="component" value="Unassembled WGS sequence"/>
</dbReference>
<comment type="caution">
    <text evidence="4">The sequence shown here is derived from an EMBL/GenBank/DDBJ whole genome shotgun (WGS) entry which is preliminary data.</text>
</comment>
<dbReference type="RefSeq" id="WP_184618599.1">
    <property type="nucleotide sequence ID" value="NZ_JACHEX010000001.1"/>
</dbReference>
<comment type="similarity">
    <text evidence="1 2">Belongs to the anti-sigma-factor antagonist family.</text>
</comment>
<dbReference type="CDD" id="cd07043">
    <property type="entry name" value="STAS_anti-anti-sigma_factors"/>
    <property type="match status" value="1"/>
</dbReference>
<organism evidence="4 5">
    <name type="scientific">Thermosipho japonicus</name>
    <dbReference type="NCBI Taxonomy" id="90323"/>
    <lineage>
        <taxon>Bacteria</taxon>
        <taxon>Thermotogati</taxon>
        <taxon>Thermotogota</taxon>
        <taxon>Thermotogae</taxon>
        <taxon>Thermotogales</taxon>
        <taxon>Fervidobacteriaceae</taxon>
        <taxon>Thermosipho</taxon>
    </lineage>
</organism>
<dbReference type="PROSITE" id="PS50801">
    <property type="entry name" value="STAS"/>
    <property type="match status" value="1"/>
</dbReference>
<dbReference type="Pfam" id="PF01740">
    <property type="entry name" value="STAS"/>
    <property type="match status" value="1"/>
</dbReference>
<feature type="domain" description="STAS" evidence="3">
    <location>
        <begin position="1"/>
        <end position="110"/>
    </location>
</feature>
<dbReference type="InterPro" id="IPR003658">
    <property type="entry name" value="Anti-sigma_ant"/>
</dbReference>
<dbReference type="EMBL" id="JACHEX010000001">
    <property type="protein sequence ID" value="MBB6061848.1"/>
    <property type="molecule type" value="Genomic_DNA"/>
</dbReference>
<dbReference type="AlphaFoldDB" id="A0A841GQZ0"/>
<keyword evidence="5" id="KW-1185">Reference proteome</keyword>
<dbReference type="GO" id="GO:0043856">
    <property type="term" value="F:anti-sigma factor antagonist activity"/>
    <property type="evidence" value="ECO:0007669"/>
    <property type="project" value="InterPro"/>
</dbReference>
<evidence type="ECO:0000313" key="5">
    <source>
        <dbReference type="Proteomes" id="UP000555828"/>
    </source>
</evidence>
<protein>
    <recommendedName>
        <fullName evidence="2">Anti-sigma factor antagonist</fullName>
    </recommendedName>
</protein>
<reference evidence="4 5" key="1">
    <citation type="submission" date="2020-08" db="EMBL/GenBank/DDBJ databases">
        <title>Genomic Encyclopedia of Type Strains, Phase IV (KMG-IV): sequencing the most valuable type-strain genomes for metagenomic binning, comparative biology and taxonomic classification.</title>
        <authorList>
            <person name="Goeker M."/>
        </authorList>
    </citation>
    <scope>NUCLEOTIDE SEQUENCE [LARGE SCALE GENOMIC DNA]</scope>
    <source>
        <strain evidence="4 5">DSM 13481</strain>
    </source>
</reference>
<evidence type="ECO:0000259" key="3">
    <source>
        <dbReference type="PROSITE" id="PS50801"/>
    </source>
</evidence>
<evidence type="ECO:0000313" key="4">
    <source>
        <dbReference type="EMBL" id="MBB6061848.1"/>
    </source>
</evidence>
<accession>A0A841GQZ0</accession>
<gene>
    <name evidence="4" type="ORF">HNP65_000270</name>
</gene>
<evidence type="ECO:0000256" key="1">
    <source>
        <dbReference type="ARBA" id="ARBA00009013"/>
    </source>
</evidence>
<evidence type="ECO:0000256" key="2">
    <source>
        <dbReference type="RuleBase" id="RU003749"/>
    </source>
</evidence>
<dbReference type="NCBIfam" id="TIGR00377">
    <property type="entry name" value="ant_ant_sig"/>
    <property type="match status" value="1"/>
</dbReference>
<name>A0A841GQZ0_9BACT</name>
<sequence length="112" mass="12690">MYEVTKLENIPVIKITGEIDISNAYKMKQFIHENILNNGEKYCILDLSHLKYIDSSGLGILVGLHKSFKLQGGEIVLVNMNENIKNLLKLTSLDRVLNLKETTKAAIDFLKN</sequence>
<dbReference type="InterPro" id="IPR036513">
    <property type="entry name" value="STAS_dom_sf"/>
</dbReference>
<proteinExistence type="inferred from homology"/>
<dbReference type="SUPFAM" id="SSF52091">
    <property type="entry name" value="SpoIIaa-like"/>
    <property type="match status" value="1"/>
</dbReference>
<dbReference type="PANTHER" id="PTHR33495:SF2">
    <property type="entry name" value="ANTI-SIGMA FACTOR ANTAGONIST TM_1081-RELATED"/>
    <property type="match status" value="1"/>
</dbReference>
<dbReference type="PANTHER" id="PTHR33495">
    <property type="entry name" value="ANTI-SIGMA FACTOR ANTAGONIST TM_1081-RELATED-RELATED"/>
    <property type="match status" value="1"/>
</dbReference>
<dbReference type="InterPro" id="IPR002645">
    <property type="entry name" value="STAS_dom"/>
</dbReference>
<dbReference type="Gene3D" id="3.30.750.24">
    <property type="entry name" value="STAS domain"/>
    <property type="match status" value="1"/>
</dbReference>